<evidence type="ECO:0000256" key="1">
    <source>
        <dbReference type="ARBA" id="ARBA00022630"/>
    </source>
</evidence>
<dbReference type="EMBL" id="POTW01000039">
    <property type="protein sequence ID" value="PZF82418.1"/>
    <property type="molecule type" value="Genomic_DNA"/>
</dbReference>
<keyword evidence="4" id="KW-0503">Monooxygenase</keyword>
<proteinExistence type="predicted"/>
<comment type="caution">
    <text evidence="6">The sequence shown here is derived from an EMBL/GenBank/DDBJ whole genome shotgun (WGS) entry which is preliminary data.</text>
</comment>
<dbReference type="GO" id="GO:0008726">
    <property type="term" value="F:alkanesulfonate monooxygenase activity"/>
    <property type="evidence" value="ECO:0007669"/>
    <property type="project" value="TreeGrafter"/>
</dbReference>
<dbReference type="Pfam" id="PF00296">
    <property type="entry name" value="Bac_luciferase"/>
    <property type="match status" value="1"/>
</dbReference>
<dbReference type="PANTHER" id="PTHR42847:SF4">
    <property type="entry name" value="ALKANESULFONATE MONOOXYGENASE-RELATED"/>
    <property type="match status" value="1"/>
</dbReference>
<organism evidence="6 7">
    <name type="scientific">Jiangella anatolica</name>
    <dbReference type="NCBI Taxonomy" id="2670374"/>
    <lineage>
        <taxon>Bacteria</taxon>
        <taxon>Bacillati</taxon>
        <taxon>Actinomycetota</taxon>
        <taxon>Actinomycetes</taxon>
        <taxon>Jiangellales</taxon>
        <taxon>Jiangellaceae</taxon>
        <taxon>Jiangella</taxon>
    </lineage>
</organism>
<dbReference type="GO" id="GO:0046306">
    <property type="term" value="P:alkanesulfonate catabolic process"/>
    <property type="evidence" value="ECO:0007669"/>
    <property type="project" value="TreeGrafter"/>
</dbReference>
<accession>A0A2W2BQC6</accession>
<reference evidence="6 7" key="1">
    <citation type="submission" date="2018-01" db="EMBL/GenBank/DDBJ databases">
        <title>Draft genome sequence of Jiangella sp. GTF31.</title>
        <authorList>
            <person name="Sahin N."/>
            <person name="Ay H."/>
            <person name="Saygin H."/>
        </authorList>
    </citation>
    <scope>NUCLEOTIDE SEQUENCE [LARGE SCALE GENOMIC DNA]</scope>
    <source>
        <strain evidence="6 7">GTF31</strain>
    </source>
</reference>
<dbReference type="SUPFAM" id="SSF51679">
    <property type="entry name" value="Bacterial luciferase-like"/>
    <property type="match status" value="1"/>
</dbReference>
<dbReference type="Gene3D" id="3.20.20.30">
    <property type="entry name" value="Luciferase-like domain"/>
    <property type="match status" value="1"/>
</dbReference>
<dbReference type="Proteomes" id="UP000248764">
    <property type="component" value="Unassembled WGS sequence"/>
</dbReference>
<name>A0A2W2BQC6_9ACTN</name>
<keyword evidence="1" id="KW-0285">Flavoprotein</keyword>
<dbReference type="InterPro" id="IPR036661">
    <property type="entry name" value="Luciferase-like_sf"/>
</dbReference>
<evidence type="ECO:0000256" key="4">
    <source>
        <dbReference type="ARBA" id="ARBA00023033"/>
    </source>
</evidence>
<evidence type="ECO:0000259" key="5">
    <source>
        <dbReference type="Pfam" id="PF00296"/>
    </source>
</evidence>
<dbReference type="RefSeq" id="WP_111255830.1">
    <property type="nucleotide sequence ID" value="NZ_POTW01000039.1"/>
</dbReference>
<evidence type="ECO:0000256" key="2">
    <source>
        <dbReference type="ARBA" id="ARBA00022643"/>
    </source>
</evidence>
<protein>
    <submittedName>
        <fullName evidence="6">LLM class F420-dependent oxidoreductase</fullName>
    </submittedName>
</protein>
<dbReference type="PANTHER" id="PTHR42847">
    <property type="entry name" value="ALKANESULFONATE MONOOXYGENASE"/>
    <property type="match status" value="1"/>
</dbReference>
<evidence type="ECO:0000256" key="3">
    <source>
        <dbReference type="ARBA" id="ARBA00023002"/>
    </source>
</evidence>
<dbReference type="InterPro" id="IPR011251">
    <property type="entry name" value="Luciferase-like_dom"/>
</dbReference>
<dbReference type="NCBIfam" id="TIGR03560">
    <property type="entry name" value="F420_Rv1855c"/>
    <property type="match status" value="1"/>
</dbReference>
<keyword evidence="2" id="KW-0288">FMN</keyword>
<keyword evidence="7" id="KW-1185">Reference proteome</keyword>
<evidence type="ECO:0000313" key="7">
    <source>
        <dbReference type="Proteomes" id="UP000248764"/>
    </source>
</evidence>
<evidence type="ECO:0000313" key="6">
    <source>
        <dbReference type="EMBL" id="PZF82418.1"/>
    </source>
</evidence>
<dbReference type="InterPro" id="IPR019952">
    <property type="entry name" value="F420_OxRdatse_Rv1855c_pred"/>
</dbReference>
<keyword evidence="3" id="KW-0560">Oxidoreductase</keyword>
<sequence length="319" mass="34336">MDLRIVAEPQFGGTYEDLLAAARAAESSGFDGFFRSDHYLDRANPSALPGPTDAWTTLAGLARETATIRIGTLVTAATLRHPSVLAISAAQVDRMSHGRLDFGLGSGHDVEEHRRYGVPIPDINERFDVYTEQLEIITGLWTTPAGAHFNFSGKHYTLTDAPALRTPVQSPTPPIIIGGAGKKRTPHLAARFANEFNVIFAGASAAAAQFDRVAAAARAIGRDPGGIVRSAAVATAVGRTSGDSMRRLGVIHKCLPWLRSEAEDFGRIVAGSPNHVVDQIGRYREATGISRLYLDFPDVWDLDQIELIASDVKPQLEGD</sequence>
<dbReference type="InterPro" id="IPR050172">
    <property type="entry name" value="SsuD_RutA_monooxygenase"/>
</dbReference>
<feature type="domain" description="Luciferase-like" evidence="5">
    <location>
        <begin position="12"/>
        <end position="248"/>
    </location>
</feature>
<gene>
    <name evidence="6" type="ORF">C1I92_16935</name>
</gene>
<dbReference type="AlphaFoldDB" id="A0A2W2BQC6"/>